<dbReference type="VEuPathDB" id="FungiDB:AMAG_17840"/>
<evidence type="ECO:0000313" key="3">
    <source>
        <dbReference type="Proteomes" id="UP000054350"/>
    </source>
</evidence>
<name>A0A0L0S0G7_ALLM3</name>
<dbReference type="AlphaFoldDB" id="A0A0L0S0G7"/>
<reference evidence="2 3" key="1">
    <citation type="submission" date="2009-11" db="EMBL/GenBank/DDBJ databases">
        <title>Annotation of Allomyces macrogynus ATCC 38327.</title>
        <authorList>
            <consortium name="The Broad Institute Genome Sequencing Platform"/>
            <person name="Russ C."/>
            <person name="Cuomo C."/>
            <person name="Burger G."/>
            <person name="Gray M.W."/>
            <person name="Holland P.W.H."/>
            <person name="King N."/>
            <person name="Lang F.B.F."/>
            <person name="Roger A.J."/>
            <person name="Ruiz-Trillo I."/>
            <person name="Young S.K."/>
            <person name="Zeng Q."/>
            <person name="Gargeya S."/>
            <person name="Fitzgerald M."/>
            <person name="Haas B."/>
            <person name="Abouelleil A."/>
            <person name="Alvarado L."/>
            <person name="Arachchi H.M."/>
            <person name="Berlin A."/>
            <person name="Chapman S.B."/>
            <person name="Gearin G."/>
            <person name="Goldberg J."/>
            <person name="Griggs A."/>
            <person name="Gujja S."/>
            <person name="Hansen M."/>
            <person name="Heiman D."/>
            <person name="Howarth C."/>
            <person name="Larimer J."/>
            <person name="Lui A."/>
            <person name="MacDonald P.J.P."/>
            <person name="McCowen C."/>
            <person name="Montmayeur A."/>
            <person name="Murphy C."/>
            <person name="Neiman D."/>
            <person name="Pearson M."/>
            <person name="Priest M."/>
            <person name="Roberts A."/>
            <person name="Saif S."/>
            <person name="Shea T."/>
            <person name="Sisk P."/>
            <person name="Stolte C."/>
            <person name="Sykes S."/>
            <person name="Wortman J."/>
            <person name="Nusbaum C."/>
            <person name="Birren B."/>
        </authorList>
    </citation>
    <scope>NUCLEOTIDE SEQUENCE [LARGE SCALE GENOMIC DNA]</scope>
    <source>
        <strain evidence="2 3">ATCC 38327</strain>
    </source>
</reference>
<dbReference type="Proteomes" id="UP000054350">
    <property type="component" value="Unassembled WGS sequence"/>
</dbReference>
<feature type="region of interest" description="Disordered" evidence="1">
    <location>
        <begin position="19"/>
        <end position="78"/>
    </location>
</feature>
<evidence type="ECO:0000313" key="2">
    <source>
        <dbReference type="EMBL" id="KNE55910.1"/>
    </source>
</evidence>
<feature type="compositionally biased region" description="Pro residues" evidence="1">
    <location>
        <begin position="25"/>
        <end position="34"/>
    </location>
</feature>
<reference evidence="3" key="2">
    <citation type="submission" date="2009-11" db="EMBL/GenBank/DDBJ databases">
        <title>The Genome Sequence of Allomyces macrogynus strain ATCC 38327.</title>
        <authorList>
            <consortium name="The Broad Institute Genome Sequencing Platform"/>
            <person name="Russ C."/>
            <person name="Cuomo C."/>
            <person name="Shea T."/>
            <person name="Young S.K."/>
            <person name="Zeng Q."/>
            <person name="Koehrsen M."/>
            <person name="Haas B."/>
            <person name="Borodovsky M."/>
            <person name="Guigo R."/>
            <person name="Alvarado L."/>
            <person name="Berlin A."/>
            <person name="Borenstein D."/>
            <person name="Chen Z."/>
            <person name="Engels R."/>
            <person name="Freedman E."/>
            <person name="Gellesch M."/>
            <person name="Goldberg J."/>
            <person name="Griggs A."/>
            <person name="Gujja S."/>
            <person name="Heiman D."/>
            <person name="Hepburn T."/>
            <person name="Howarth C."/>
            <person name="Jen D."/>
            <person name="Larson L."/>
            <person name="Lewis B."/>
            <person name="Mehta T."/>
            <person name="Park D."/>
            <person name="Pearson M."/>
            <person name="Roberts A."/>
            <person name="Saif S."/>
            <person name="Shenoy N."/>
            <person name="Sisk P."/>
            <person name="Stolte C."/>
            <person name="Sykes S."/>
            <person name="Walk T."/>
            <person name="White J."/>
            <person name="Yandava C."/>
            <person name="Burger G."/>
            <person name="Gray M.W."/>
            <person name="Holland P.W.H."/>
            <person name="King N."/>
            <person name="Lang F.B.F."/>
            <person name="Roger A.J."/>
            <person name="Ruiz-Trillo I."/>
            <person name="Lander E."/>
            <person name="Nusbaum C."/>
        </authorList>
    </citation>
    <scope>NUCLEOTIDE SEQUENCE [LARGE SCALE GENOMIC DNA]</scope>
    <source>
        <strain evidence="3">ATCC 38327</strain>
    </source>
</reference>
<gene>
    <name evidence="2" type="ORF">AMAG_17840</name>
</gene>
<proteinExistence type="predicted"/>
<organism evidence="2 3">
    <name type="scientific">Allomyces macrogynus (strain ATCC 38327)</name>
    <name type="common">Allomyces javanicus var. macrogynus</name>
    <dbReference type="NCBI Taxonomy" id="578462"/>
    <lineage>
        <taxon>Eukaryota</taxon>
        <taxon>Fungi</taxon>
        <taxon>Fungi incertae sedis</taxon>
        <taxon>Blastocladiomycota</taxon>
        <taxon>Blastocladiomycetes</taxon>
        <taxon>Blastocladiales</taxon>
        <taxon>Blastocladiaceae</taxon>
        <taxon>Allomyces</taxon>
    </lineage>
</organism>
<sequence length="139" mass="14512">MAALIKLLRVLGYSKGAEHANDPALLPPPPPPLAPSTGPVMASEASPPTGASAPNTQQAILVAASSKSPRPPPPPQLVQTMQHQFLLPMMAGTVTARLVGWADPEAEERKRAVLEKCRYALENGVFPEGAGQHGVGMLP</sequence>
<protein>
    <submittedName>
        <fullName evidence="2">Uncharacterized protein</fullName>
    </submittedName>
</protein>
<keyword evidence="3" id="KW-1185">Reference proteome</keyword>
<dbReference type="EMBL" id="GG745329">
    <property type="protein sequence ID" value="KNE55910.1"/>
    <property type="molecule type" value="Genomic_DNA"/>
</dbReference>
<evidence type="ECO:0000256" key="1">
    <source>
        <dbReference type="SAM" id="MobiDB-lite"/>
    </source>
</evidence>
<accession>A0A0L0S0G7</accession>